<evidence type="ECO:0000313" key="2">
    <source>
        <dbReference type="EMBL" id="KAK1802084.1"/>
    </source>
</evidence>
<dbReference type="Pfam" id="PF09004">
    <property type="entry name" value="ALKBH8_N"/>
    <property type="match status" value="1"/>
</dbReference>
<dbReference type="GO" id="GO:0016706">
    <property type="term" value="F:2-oxoglutarate-dependent dioxygenase activity"/>
    <property type="evidence" value="ECO:0007669"/>
    <property type="project" value="InterPro"/>
</dbReference>
<accession>A0AAD9E2M7</accession>
<dbReference type="InterPro" id="IPR015095">
    <property type="entry name" value="AlkB_hom8_N"/>
</dbReference>
<name>A0AAD9E2M7_9TELE</name>
<evidence type="ECO:0000259" key="1">
    <source>
        <dbReference type="Pfam" id="PF09004"/>
    </source>
</evidence>
<dbReference type="AlphaFoldDB" id="A0AAD9E2M7"/>
<dbReference type="Proteomes" id="UP001239994">
    <property type="component" value="Unassembled WGS sequence"/>
</dbReference>
<gene>
    <name evidence="2" type="ORF">P4O66_004428</name>
</gene>
<sequence length="182" mass="20914">MQHLATCCSTNNLSLNTEKTKEVIVNYRKTKGCTNSPVHINGTEVERVFSFKLLSVHISEDLSWTLNTSYLVKKVYQRLYLLRRIRKDHLSPQILTNFYCCTIESVLTNCVTVWYSGSNVADRKALQKVVKNAQRTIGAHLPAIGDIHHQHCVHRAHSIIRDSFHLNHTHTTILEEIQEHPC</sequence>
<protein>
    <recommendedName>
        <fullName evidence="1">Alkylated DNA repair protein AlkB homologue 8 N-terminal domain-containing protein</fullName>
    </recommendedName>
</protein>
<organism evidence="2 3">
    <name type="scientific">Electrophorus voltai</name>
    <dbReference type="NCBI Taxonomy" id="2609070"/>
    <lineage>
        <taxon>Eukaryota</taxon>
        <taxon>Metazoa</taxon>
        <taxon>Chordata</taxon>
        <taxon>Craniata</taxon>
        <taxon>Vertebrata</taxon>
        <taxon>Euteleostomi</taxon>
        <taxon>Actinopterygii</taxon>
        <taxon>Neopterygii</taxon>
        <taxon>Teleostei</taxon>
        <taxon>Ostariophysi</taxon>
        <taxon>Gymnotiformes</taxon>
        <taxon>Gymnotoidei</taxon>
        <taxon>Gymnotidae</taxon>
        <taxon>Electrophorus</taxon>
    </lineage>
</organism>
<dbReference type="EMBL" id="JAROKS010000007">
    <property type="protein sequence ID" value="KAK1802084.1"/>
    <property type="molecule type" value="Genomic_DNA"/>
</dbReference>
<evidence type="ECO:0000313" key="3">
    <source>
        <dbReference type="Proteomes" id="UP001239994"/>
    </source>
</evidence>
<keyword evidence="3" id="KW-1185">Reference proteome</keyword>
<proteinExistence type="predicted"/>
<comment type="caution">
    <text evidence="2">The sequence shown here is derived from an EMBL/GenBank/DDBJ whole genome shotgun (WGS) entry which is preliminary data.</text>
</comment>
<dbReference type="GO" id="GO:0008168">
    <property type="term" value="F:methyltransferase activity"/>
    <property type="evidence" value="ECO:0007669"/>
    <property type="project" value="InterPro"/>
</dbReference>
<reference evidence="2" key="1">
    <citation type="submission" date="2023-03" db="EMBL/GenBank/DDBJ databases">
        <title>Electrophorus voltai genome.</title>
        <authorList>
            <person name="Bian C."/>
        </authorList>
    </citation>
    <scope>NUCLEOTIDE SEQUENCE</scope>
    <source>
        <strain evidence="2">CB-2022</strain>
        <tissue evidence="2">Muscle</tissue>
    </source>
</reference>
<feature type="domain" description="Alkylated DNA repair protein AlkB homologue 8 N-terminal" evidence="1">
    <location>
        <begin position="64"/>
        <end position="105"/>
    </location>
</feature>